<dbReference type="Gene3D" id="1.10.275.10">
    <property type="entry name" value="Fumarase/aspartase (N-terminal domain)"/>
    <property type="match status" value="1"/>
</dbReference>
<evidence type="ECO:0000259" key="12">
    <source>
        <dbReference type="Pfam" id="PF14881"/>
    </source>
</evidence>
<accession>A0A4T0IYY8</accession>
<dbReference type="PROSITE" id="PS00163">
    <property type="entry name" value="FUMARATE_LYASES"/>
    <property type="match status" value="1"/>
</dbReference>
<dbReference type="PANTHER" id="PTHR11444:SF1">
    <property type="entry name" value="FUMARATE HYDRATASE, MITOCHONDRIAL"/>
    <property type="match status" value="1"/>
</dbReference>
<dbReference type="FunFam" id="1.20.200.10:FF:000001">
    <property type="entry name" value="Fumarate hydratase, mitochondrial"/>
    <property type="match status" value="1"/>
</dbReference>
<feature type="domain" description="Fumarase C C-terminal" evidence="10">
    <location>
        <begin position="943"/>
        <end position="995"/>
    </location>
</feature>
<comment type="caution">
    <text evidence="13">The sequence shown here is derived from an EMBL/GenBank/DDBJ whole genome shotgun (WGS) entry which is preliminary data.</text>
</comment>
<protein>
    <recommendedName>
        <fullName evidence="5">fumarate hydratase</fullName>
        <ecNumber evidence="5">4.2.1.2</ecNumber>
    </recommendedName>
</protein>
<evidence type="ECO:0000256" key="5">
    <source>
        <dbReference type="ARBA" id="ARBA00012921"/>
    </source>
</evidence>
<sequence length="999" mass="110560">MHEIVHISFGHSSAYSTTHYFNQQEHYFNQADCDTHNIDHDSSYRIGEGYDGSQTYTPRLLLYDLKSNFGSIKKINELYQKPTSYDDSKIDTLSGLNIEYQTQQPQRTRYQAELESGKEPSPPTSDEVASWTDFNRSYFHPRSIHQISGYFQCGTGTDGVAGFDGWELGQDVYKEYEKEFNSLDEDLRHFAEECDLLQGFHVNADVSDAWSGFSVAYLEDVRETYIKTPIVVNAHERDHLFSWKQSLKNKVESENKDVEKDTRHPLSNTILMNELLSLSKLESVSDLVVPLSCPTKWNEHNTDSKMNSLFISSSILSPHLDAICLPFKLYNGGANMQQLTSQLNWRNGTKIATLTGGVGDVVNQFDYSGMESSIKERDVFAEVQVVRPPYKPSRDGLEDALDSRTKLKYPLLSRHWIDSPAYKPHPSHPAGMYEDDEISTLSSLTTSDAVRSKLEEFGKVSESFPFKYGGMGSGYSRDEMVEIGESYWKMHSAYNSDPQFGDIDINDSEGSEVFTLQRPSHVKKQRSISMSNVIKSEFREEKDTFGPLRVPCDRYWGAQTQRSLQNFEIGGEQAKMPVPLTRAFGILKKAAAAVNITYGLDEKIGKAIMEAADEVATGKLDGHFPLVVFQTGSGTQTNMNSNEVISNRAIEILGGKLGSKNPVHPNDHVNMSQSSNDTFPTAMHVAAVLELNNSLLPNLTTLRNALADKAESWSNIIKIGRTHLQDATPLTLGQEFGGYAQQLTYGIDRVEAVIPRLSLLAQGGTAVGTGLNTRKGFDVKIAEEITKITGVQFKTAPNKFEALAAHDAVVEASGALNTLAASLFKIAQDIRFLGSGPRCGLAELALPENEPGSSIMPGKVNPTQCESLTMLCAQVFGNNTAISFAGSQGNFELNVFKPVLISNLLTSIRLLADGCRSFTNNCVVGIEPNETKIKAIMNESLMLATCLNADLGYDNVAKAAKKAHSEGLTLKESVLQLGLLTAERFDELVRPELMISPKE</sequence>
<keyword evidence="7" id="KW-0456">Lyase</keyword>
<dbReference type="AlphaFoldDB" id="A0A4T0IYY8"/>
<proteinExistence type="inferred from homology"/>
<comment type="subcellular location">
    <subcellularLocation>
        <location evidence="2">Mitochondrion</location>
    </subcellularLocation>
</comment>
<dbReference type="Pfam" id="PF00206">
    <property type="entry name" value="Lyase_1"/>
    <property type="match status" value="1"/>
</dbReference>
<dbReference type="Proteomes" id="UP000310689">
    <property type="component" value="Unassembled WGS sequence"/>
</dbReference>
<evidence type="ECO:0000259" key="10">
    <source>
        <dbReference type="Pfam" id="PF10415"/>
    </source>
</evidence>
<evidence type="ECO:0000256" key="8">
    <source>
        <dbReference type="ARBA" id="ARBA00056821"/>
    </source>
</evidence>
<organism evidence="13 14">
    <name type="scientific">Wallemia ichthyophaga</name>
    <dbReference type="NCBI Taxonomy" id="245174"/>
    <lineage>
        <taxon>Eukaryota</taxon>
        <taxon>Fungi</taxon>
        <taxon>Dikarya</taxon>
        <taxon>Basidiomycota</taxon>
        <taxon>Wallemiomycotina</taxon>
        <taxon>Wallemiomycetes</taxon>
        <taxon>Wallemiales</taxon>
        <taxon>Wallemiaceae</taxon>
        <taxon>Wallemia</taxon>
    </lineage>
</organism>
<evidence type="ECO:0000256" key="3">
    <source>
        <dbReference type="ARBA" id="ARBA00008507"/>
    </source>
</evidence>
<dbReference type="GO" id="GO:0006099">
    <property type="term" value="P:tricarboxylic acid cycle"/>
    <property type="evidence" value="ECO:0007669"/>
    <property type="project" value="InterPro"/>
</dbReference>
<dbReference type="InterPro" id="IPR018951">
    <property type="entry name" value="Fumarase_C_C"/>
</dbReference>
<dbReference type="NCBIfam" id="TIGR00979">
    <property type="entry name" value="fumC_II"/>
    <property type="match status" value="1"/>
</dbReference>
<dbReference type="InterPro" id="IPR022761">
    <property type="entry name" value="Fumarate_lyase_N"/>
</dbReference>
<dbReference type="InterPro" id="IPR005677">
    <property type="entry name" value="Fum_hydII"/>
</dbReference>
<dbReference type="SUPFAM" id="SSF48557">
    <property type="entry name" value="L-aspartase-like"/>
    <property type="match status" value="1"/>
</dbReference>
<comment type="similarity">
    <text evidence="3">Belongs to the misato family.</text>
</comment>
<dbReference type="NCBIfam" id="NF008909">
    <property type="entry name" value="PRK12273.1"/>
    <property type="match status" value="1"/>
</dbReference>
<dbReference type="Gene3D" id="3.40.50.1440">
    <property type="entry name" value="Tubulin/FtsZ, GTPase domain"/>
    <property type="match status" value="1"/>
</dbReference>
<evidence type="ECO:0000259" key="9">
    <source>
        <dbReference type="Pfam" id="PF00206"/>
    </source>
</evidence>
<dbReference type="GO" id="GO:0005739">
    <property type="term" value="C:mitochondrion"/>
    <property type="evidence" value="ECO:0007669"/>
    <property type="project" value="UniProtKB-SubCell"/>
</dbReference>
<dbReference type="Pfam" id="PF10644">
    <property type="entry name" value="Misat_Tub_SegII"/>
    <property type="match status" value="1"/>
</dbReference>
<dbReference type="InterPro" id="IPR020557">
    <property type="entry name" value="Fumarate_lyase_CS"/>
</dbReference>
<feature type="domain" description="DML1/Misato tubulin" evidence="12">
    <location>
        <begin position="123"/>
        <end position="329"/>
    </location>
</feature>
<evidence type="ECO:0000256" key="6">
    <source>
        <dbReference type="ARBA" id="ARBA00023128"/>
    </source>
</evidence>
<dbReference type="HAMAP" id="MF_00743">
    <property type="entry name" value="FumaraseC"/>
    <property type="match status" value="1"/>
</dbReference>
<dbReference type="GO" id="GO:0006106">
    <property type="term" value="P:fumarate metabolic process"/>
    <property type="evidence" value="ECO:0007669"/>
    <property type="project" value="InterPro"/>
</dbReference>
<dbReference type="EC" id="4.2.1.2" evidence="5"/>
<feature type="domain" description="Fumarate lyase N-terminal" evidence="9">
    <location>
        <begin position="548"/>
        <end position="877"/>
    </location>
</feature>
<gene>
    <name evidence="13" type="ORF">E3P86_02712</name>
</gene>
<dbReference type="Gene3D" id="1.20.200.10">
    <property type="entry name" value="Fumarase/aspartase (Central domain)"/>
    <property type="match status" value="1"/>
</dbReference>
<dbReference type="CDD" id="cd01362">
    <property type="entry name" value="Fumarase_classII"/>
    <property type="match status" value="1"/>
</dbReference>
<comment type="similarity">
    <text evidence="4">Belongs to the class-II fumarase/aspartase family. Fumarase subfamily.</text>
</comment>
<dbReference type="PANTHER" id="PTHR11444">
    <property type="entry name" value="ASPARTATEAMMONIA/ARGININOSUCCINATE/ADENYLOSUCCINATE LYASE"/>
    <property type="match status" value="1"/>
</dbReference>
<dbReference type="InterPro" id="IPR000362">
    <property type="entry name" value="Fumarate_lyase_fam"/>
</dbReference>
<evidence type="ECO:0000259" key="11">
    <source>
        <dbReference type="Pfam" id="PF10644"/>
    </source>
</evidence>
<evidence type="ECO:0000256" key="7">
    <source>
        <dbReference type="ARBA" id="ARBA00023239"/>
    </source>
</evidence>
<dbReference type="FunFam" id="1.10.275.10:FF:000001">
    <property type="entry name" value="Fumarate hydratase, mitochondrial"/>
    <property type="match status" value="1"/>
</dbReference>
<evidence type="ECO:0000313" key="13">
    <source>
        <dbReference type="EMBL" id="TIB35193.1"/>
    </source>
</evidence>
<feature type="domain" description="Misato Segment II tubulin-like" evidence="11">
    <location>
        <begin position="2"/>
        <end position="115"/>
    </location>
</feature>
<dbReference type="InterPro" id="IPR024083">
    <property type="entry name" value="Fumarase/histidase_N"/>
</dbReference>
<evidence type="ECO:0000256" key="2">
    <source>
        <dbReference type="ARBA" id="ARBA00004173"/>
    </source>
</evidence>
<dbReference type="PRINTS" id="PR00149">
    <property type="entry name" value="FUMRATELYASE"/>
</dbReference>
<reference evidence="13 14" key="1">
    <citation type="submission" date="2019-03" db="EMBL/GenBank/DDBJ databases">
        <title>Sequencing 23 genomes of Wallemia ichthyophaga.</title>
        <authorList>
            <person name="Gostincar C."/>
        </authorList>
    </citation>
    <scope>NUCLEOTIDE SEQUENCE [LARGE SCALE GENOMIC DNA]</scope>
    <source>
        <strain evidence="13 14">EXF-6200</strain>
    </source>
</reference>
<name>A0A4T0IYY8_WALIC</name>
<dbReference type="InterPro" id="IPR019605">
    <property type="entry name" value="Misato_II_tubulin-like"/>
</dbReference>
<dbReference type="FunFam" id="1.10.40.30:FF:000002">
    <property type="entry name" value="Fumarate hydratase class II"/>
    <property type="match status" value="1"/>
</dbReference>
<evidence type="ECO:0000256" key="4">
    <source>
        <dbReference type="ARBA" id="ARBA00009084"/>
    </source>
</evidence>
<dbReference type="SUPFAM" id="SSF52490">
    <property type="entry name" value="Tubulin nucleotide-binding domain-like"/>
    <property type="match status" value="1"/>
</dbReference>
<dbReference type="GO" id="GO:0004333">
    <property type="term" value="F:fumarate hydratase activity"/>
    <property type="evidence" value="ECO:0007669"/>
    <property type="project" value="UniProtKB-EC"/>
</dbReference>
<dbReference type="GO" id="GO:0006108">
    <property type="term" value="P:malate metabolic process"/>
    <property type="evidence" value="ECO:0007669"/>
    <property type="project" value="TreeGrafter"/>
</dbReference>
<dbReference type="Gene3D" id="1.10.40.30">
    <property type="entry name" value="Fumarase/aspartase (C-terminal domain)"/>
    <property type="match status" value="1"/>
</dbReference>
<comment type="function">
    <text evidence="1">Involved in the partitioning of the mitochondrial organelle and mitochondrial DNA (mtDNA) inheritance.</text>
</comment>
<dbReference type="InterPro" id="IPR036525">
    <property type="entry name" value="Tubulin/FtsZ_GTPase_sf"/>
</dbReference>
<dbReference type="InterPro" id="IPR008948">
    <property type="entry name" value="L-Aspartase-like"/>
</dbReference>
<comment type="function">
    <text evidence="8">Catalyzes the reversible stereospecific interconversion of fumarate to L-malate. In mitochondrion, catalyzes the hydration of fumarate to L-malate in the tricarboxylic acid (TCA) cycle to facilitate a transition step in the production of energy in the form of NADH. In cytoplasm and nucleus, involved in DNA repair in response to DNA damage: following DNA double-strand breaks (DSBs), translocates from the cytosol to the nucleus and promotes DNA repair by catalyzing the dehydration of L-malate to fumarate.</text>
</comment>
<dbReference type="InterPro" id="IPR029209">
    <property type="entry name" value="DML1/Misato_tubulin"/>
</dbReference>
<evidence type="ECO:0000313" key="14">
    <source>
        <dbReference type="Proteomes" id="UP000310689"/>
    </source>
</evidence>
<dbReference type="EMBL" id="SPOI01000151">
    <property type="protein sequence ID" value="TIB35193.1"/>
    <property type="molecule type" value="Genomic_DNA"/>
</dbReference>
<dbReference type="Pfam" id="PF14881">
    <property type="entry name" value="Tubulin_3"/>
    <property type="match status" value="1"/>
</dbReference>
<keyword evidence="6" id="KW-0496">Mitochondrion</keyword>
<evidence type="ECO:0000256" key="1">
    <source>
        <dbReference type="ARBA" id="ARBA00003757"/>
    </source>
</evidence>
<dbReference type="Pfam" id="PF10415">
    <property type="entry name" value="FumaraseC_C"/>
    <property type="match status" value="1"/>
</dbReference>